<organism evidence="6 7">
    <name type="scientific">Rhodococcus parequi</name>
    <dbReference type="NCBI Taxonomy" id="3137122"/>
    <lineage>
        <taxon>Bacteria</taxon>
        <taxon>Bacillati</taxon>
        <taxon>Actinomycetota</taxon>
        <taxon>Actinomycetes</taxon>
        <taxon>Mycobacteriales</taxon>
        <taxon>Nocardiaceae</taxon>
        <taxon>Rhodococcus</taxon>
    </lineage>
</organism>
<evidence type="ECO:0000313" key="7">
    <source>
        <dbReference type="Proteomes" id="UP001629745"/>
    </source>
</evidence>
<keyword evidence="3" id="KW-0520">NAD</keyword>
<protein>
    <submittedName>
        <fullName evidence="6">Iron-containing alcohol dehydrogenase</fullName>
    </submittedName>
</protein>
<proteinExistence type="inferred from homology"/>
<reference evidence="6 7" key="1">
    <citation type="submission" date="2023-11" db="EMBL/GenBank/DDBJ databases">
        <authorList>
            <person name="Val-Calvo J."/>
            <person name="Scortti M."/>
            <person name="Vazquez-Boland J."/>
        </authorList>
    </citation>
    <scope>NUCLEOTIDE SEQUENCE [LARGE SCALE GENOMIC DNA]</scope>
    <source>
        <strain evidence="6 7">PAM 2766</strain>
    </source>
</reference>
<dbReference type="RefSeq" id="WP_420162653.1">
    <property type="nucleotide sequence ID" value="NZ_JBDLNV010000001.1"/>
</dbReference>
<evidence type="ECO:0000259" key="4">
    <source>
        <dbReference type="Pfam" id="PF00465"/>
    </source>
</evidence>
<dbReference type="Gene3D" id="1.20.1090.10">
    <property type="entry name" value="Dehydroquinate synthase-like - alpha domain"/>
    <property type="match status" value="1"/>
</dbReference>
<evidence type="ECO:0000256" key="3">
    <source>
        <dbReference type="ARBA" id="ARBA00023027"/>
    </source>
</evidence>
<dbReference type="SUPFAM" id="SSF56796">
    <property type="entry name" value="Dehydroquinate synthase-like"/>
    <property type="match status" value="1"/>
</dbReference>
<dbReference type="Proteomes" id="UP001629745">
    <property type="component" value="Unassembled WGS sequence"/>
</dbReference>
<keyword evidence="2" id="KW-0560">Oxidoreductase</keyword>
<evidence type="ECO:0000259" key="5">
    <source>
        <dbReference type="Pfam" id="PF25137"/>
    </source>
</evidence>
<dbReference type="InterPro" id="IPR018211">
    <property type="entry name" value="ADH_Fe_CS"/>
</dbReference>
<dbReference type="PANTHER" id="PTHR11496">
    <property type="entry name" value="ALCOHOL DEHYDROGENASE"/>
    <property type="match status" value="1"/>
</dbReference>
<dbReference type="Pfam" id="PF00465">
    <property type="entry name" value="Fe-ADH"/>
    <property type="match status" value="1"/>
</dbReference>
<evidence type="ECO:0000256" key="2">
    <source>
        <dbReference type="ARBA" id="ARBA00023002"/>
    </source>
</evidence>
<keyword evidence="7" id="KW-1185">Reference proteome</keyword>
<evidence type="ECO:0000313" key="6">
    <source>
        <dbReference type="EMBL" id="MFM1722064.1"/>
    </source>
</evidence>
<accession>A0ABW9F986</accession>
<feature type="domain" description="Alcohol dehydrogenase iron-type/glycerol dehydrogenase GldA" evidence="4">
    <location>
        <begin position="9"/>
        <end position="177"/>
    </location>
</feature>
<gene>
    <name evidence="6" type="ORF">ABEU20_000607</name>
</gene>
<evidence type="ECO:0000256" key="1">
    <source>
        <dbReference type="ARBA" id="ARBA00007358"/>
    </source>
</evidence>
<sequence length="388" mass="40537">MAFIQYIGRIQFDDGARGLLPNELARLKLRRPLIISDRGLEACGVLTAALEHLDGTINMPQFLEVPSNPTEAAAQAALAVYRHGDCDGIIAVGGGSPIDCAKAVALLATHDGPLESFLARSAGESRITDAVAPIIAIPTTAGTGSEIGRGAGITLDSGEKEVFLSPNLVPRVAICDPELTHGLPAWLTAATGIDAFSHAFEAYLSPAVNPPADAIALDAIRRLWEWLPRAVSDGTNREARWNVMMGALEAAMTTWKGLGLSHALSMPFDDLGLHHGTVVGVLLPHTVGFLRTVVPAERMTAVSAALGSTPESLSADLIAFTGRLSLPNGLQALGVDRSKLMDFSVLAAASAFNGSAPGDATAADYTQMALEAMGPSRETLFDSRSTIG</sequence>
<dbReference type="Gene3D" id="3.40.50.1970">
    <property type="match status" value="1"/>
</dbReference>
<feature type="domain" description="Fe-containing alcohol dehydrogenase-like C-terminal" evidence="5">
    <location>
        <begin position="188"/>
        <end position="367"/>
    </location>
</feature>
<name>A0ABW9F986_9NOCA</name>
<dbReference type="InterPro" id="IPR039697">
    <property type="entry name" value="Alcohol_dehydrogenase_Fe"/>
</dbReference>
<dbReference type="PANTHER" id="PTHR11496:SF102">
    <property type="entry name" value="ALCOHOL DEHYDROGENASE 4"/>
    <property type="match status" value="1"/>
</dbReference>
<dbReference type="CDD" id="cd14861">
    <property type="entry name" value="Fe-ADH-like"/>
    <property type="match status" value="1"/>
</dbReference>
<dbReference type="EMBL" id="JBDLNV010000001">
    <property type="protein sequence ID" value="MFM1722064.1"/>
    <property type="molecule type" value="Genomic_DNA"/>
</dbReference>
<dbReference type="InterPro" id="IPR056798">
    <property type="entry name" value="ADH_Fe_C"/>
</dbReference>
<dbReference type="InterPro" id="IPR001670">
    <property type="entry name" value="ADH_Fe/GldA"/>
</dbReference>
<dbReference type="PROSITE" id="PS00913">
    <property type="entry name" value="ADH_IRON_1"/>
    <property type="match status" value="1"/>
</dbReference>
<dbReference type="Pfam" id="PF25137">
    <property type="entry name" value="ADH_Fe_C"/>
    <property type="match status" value="1"/>
</dbReference>
<comment type="caution">
    <text evidence="6">The sequence shown here is derived from an EMBL/GenBank/DDBJ whole genome shotgun (WGS) entry which is preliminary data.</text>
</comment>
<comment type="similarity">
    <text evidence="1">Belongs to the iron-containing alcohol dehydrogenase family.</text>
</comment>